<dbReference type="AlphaFoldDB" id="H5SNW7"/>
<sequence>MQSKDILIFLGAVALLGGMATAWLPHWSGSLYVVAVLGYFFRGGWKYVVVGGGMMALVWLVGALVWDLPNEGLLSSRVATLFGTSRVGLWTLTALLGFVVGSVGIGLGQALARLLPSRPPTLRRRG</sequence>
<accession>H5SNW7</accession>
<name>H5SNW7_9BACT</name>
<keyword evidence="1" id="KW-0472">Membrane</keyword>
<feature type="transmembrane region" description="Helical" evidence="1">
    <location>
        <begin position="87"/>
        <end position="112"/>
    </location>
</feature>
<reference evidence="2" key="1">
    <citation type="journal article" date="2005" name="Environ. Microbiol.">
        <title>Genetic and functional properties of uncultivated thermophilic crenarchaeotes from a subsurface gold mine as revealed by analysis of genome fragments.</title>
        <authorList>
            <person name="Nunoura T."/>
            <person name="Hirayama H."/>
            <person name="Takami H."/>
            <person name="Oida H."/>
            <person name="Nishi S."/>
            <person name="Shimamura S."/>
            <person name="Suzuki Y."/>
            <person name="Inagaki F."/>
            <person name="Takai K."/>
            <person name="Nealson K.H."/>
            <person name="Horikoshi K."/>
        </authorList>
    </citation>
    <scope>NUCLEOTIDE SEQUENCE</scope>
</reference>
<gene>
    <name evidence="2" type="ORF">HGMM_F52E02C36</name>
</gene>
<evidence type="ECO:0000256" key="1">
    <source>
        <dbReference type="SAM" id="Phobius"/>
    </source>
</evidence>
<protein>
    <submittedName>
        <fullName evidence="2">Uncharacterized protein</fullName>
    </submittedName>
</protein>
<keyword evidence="1" id="KW-1133">Transmembrane helix</keyword>
<evidence type="ECO:0000313" key="2">
    <source>
        <dbReference type="EMBL" id="BAL57853.1"/>
    </source>
</evidence>
<keyword evidence="1" id="KW-0812">Transmembrane</keyword>
<feature type="transmembrane region" description="Helical" evidence="1">
    <location>
        <begin position="46"/>
        <end position="66"/>
    </location>
</feature>
<reference evidence="2" key="2">
    <citation type="journal article" date="2012" name="PLoS ONE">
        <title>A Deeply Branching Thermophilic Bacterium with an Ancient Acetyl-CoA Pathway Dominates a Subsurface Ecosystem.</title>
        <authorList>
            <person name="Takami H."/>
            <person name="Noguchi H."/>
            <person name="Takaki Y."/>
            <person name="Uchiyama I."/>
            <person name="Toyoda A."/>
            <person name="Nishi S."/>
            <person name="Chee G.-J."/>
            <person name="Arai W."/>
            <person name="Nunoura T."/>
            <person name="Itoh T."/>
            <person name="Hattori M."/>
            <person name="Takai K."/>
        </authorList>
    </citation>
    <scope>NUCLEOTIDE SEQUENCE</scope>
</reference>
<dbReference type="EMBL" id="AP011785">
    <property type="protein sequence ID" value="BAL57853.1"/>
    <property type="molecule type" value="Genomic_DNA"/>
</dbReference>
<proteinExistence type="predicted"/>
<organism evidence="2">
    <name type="scientific">uncultured Bacteroidota bacterium</name>
    <dbReference type="NCBI Taxonomy" id="152509"/>
    <lineage>
        <taxon>Bacteria</taxon>
        <taxon>Pseudomonadati</taxon>
        <taxon>Bacteroidota</taxon>
        <taxon>environmental samples</taxon>
    </lineage>
</organism>